<organism evidence="2 3">
    <name type="scientific">Microbacterium schleiferi</name>
    <dbReference type="NCBI Taxonomy" id="69362"/>
    <lineage>
        <taxon>Bacteria</taxon>
        <taxon>Bacillati</taxon>
        <taxon>Actinomycetota</taxon>
        <taxon>Actinomycetes</taxon>
        <taxon>Micrococcales</taxon>
        <taxon>Microbacteriaceae</taxon>
        <taxon>Microbacterium</taxon>
    </lineage>
</organism>
<dbReference type="PANTHER" id="PTHR31616:SF0">
    <property type="entry name" value="GLUCAN 1,4-ALPHA-GLUCOSIDASE"/>
    <property type="match status" value="1"/>
</dbReference>
<dbReference type="Pfam" id="PF00723">
    <property type="entry name" value="Glyco_hydro_15"/>
    <property type="match status" value="1"/>
</dbReference>
<dbReference type="InterPro" id="IPR012341">
    <property type="entry name" value="6hp_glycosidase-like_sf"/>
</dbReference>
<dbReference type="SUPFAM" id="SSF48208">
    <property type="entry name" value="Six-hairpin glycosidases"/>
    <property type="match status" value="1"/>
</dbReference>
<feature type="domain" description="GH15-like" evidence="1">
    <location>
        <begin position="17"/>
        <end position="240"/>
    </location>
</feature>
<dbReference type="InterPro" id="IPR008928">
    <property type="entry name" value="6-hairpin_glycosidase_sf"/>
</dbReference>
<dbReference type="PANTHER" id="PTHR31616">
    <property type="entry name" value="TREHALASE"/>
    <property type="match status" value="1"/>
</dbReference>
<accession>A0ABU7V6A7</accession>
<dbReference type="Proteomes" id="UP001351900">
    <property type="component" value="Unassembled WGS sequence"/>
</dbReference>
<gene>
    <name evidence="2" type="ORF">V2V91_05935</name>
</gene>
<dbReference type="EMBL" id="JAZHOV010000003">
    <property type="protein sequence ID" value="MEF2254678.1"/>
    <property type="molecule type" value="Genomic_DNA"/>
</dbReference>
<dbReference type="InterPro" id="IPR011613">
    <property type="entry name" value="GH15-like"/>
</dbReference>
<keyword evidence="3" id="KW-1185">Reference proteome</keyword>
<evidence type="ECO:0000313" key="2">
    <source>
        <dbReference type="EMBL" id="MEF2254678.1"/>
    </source>
</evidence>
<name>A0ABU7V6A7_9MICO</name>
<evidence type="ECO:0000313" key="3">
    <source>
        <dbReference type="Proteomes" id="UP001351900"/>
    </source>
</evidence>
<comment type="caution">
    <text evidence="2">The sequence shown here is derived from an EMBL/GenBank/DDBJ whole genome shotgun (WGS) entry which is preliminary data.</text>
</comment>
<proteinExistence type="predicted"/>
<dbReference type="Gene3D" id="1.50.10.10">
    <property type="match status" value="1"/>
</dbReference>
<dbReference type="RefSeq" id="WP_331791170.1">
    <property type="nucleotide sequence ID" value="NZ_BAAAUO010000002.1"/>
</dbReference>
<keyword evidence="2" id="KW-0378">Hydrolase</keyword>
<dbReference type="GO" id="GO:0016787">
    <property type="term" value="F:hydrolase activity"/>
    <property type="evidence" value="ECO:0007669"/>
    <property type="project" value="UniProtKB-KW"/>
</dbReference>
<evidence type="ECO:0000259" key="1">
    <source>
        <dbReference type="Pfam" id="PF00723"/>
    </source>
</evidence>
<protein>
    <submittedName>
        <fullName evidence="2">Glycoside hydrolase family 15 protein</fullName>
    </submittedName>
</protein>
<reference evidence="2 3" key="1">
    <citation type="submission" date="2024-01" db="EMBL/GenBank/DDBJ databases">
        <title>the genome sequence of strain Microbacterium schleiferi NBRC 15075.</title>
        <authorList>
            <person name="Ding Y."/>
            <person name="Zhang G."/>
        </authorList>
    </citation>
    <scope>NUCLEOTIDE SEQUENCE [LARGE SCALE GENOMIC DNA]</scope>
    <source>
        <strain evidence="2 3">NBRC 15075</strain>
    </source>
</reference>
<sequence length="389" mass="41600">MANTPSRPDSFAALAEHSIRLITSLQTPEGAYPASPTFSAYVGYSWLRDGAFIADAASVSGATQSATAFFEWCANTLERRREAITGIVAQAAEGRPVSAAHMLPARFTFSGDDGADEWWDFQLDGYGTWIWALTAHLARHGLSGDRFAGAVELTVDYLIASWQRPCYDWWEEHAQHVHISTLACVQAGLRAASAADLISGDRRVAADVAARSIAEFIAEQGVSDGHLVKWVGSSAVDGSLAAALAPLGVIDARSAVGRRTIEVLESHLTVDGGVHRYLGDTFFGGGQWPLLSCFLGLAHLAAGDRGRAQELLAWAAQTATSTGDIPEQVGDHLIAPGMRQEWIDRWGPVATPLLWSHAMFLRLGIELGAIDPTPLALAAQNSNAQEGSR</sequence>